<evidence type="ECO:0000259" key="3">
    <source>
        <dbReference type="Pfam" id="PF14870"/>
    </source>
</evidence>
<dbReference type="EMBL" id="JAVDVW010000002">
    <property type="protein sequence ID" value="MDR7100612.1"/>
    <property type="molecule type" value="Genomic_DNA"/>
</dbReference>
<gene>
    <name evidence="4" type="ORF">J2X04_002993</name>
</gene>
<dbReference type="PANTHER" id="PTHR47199:SF2">
    <property type="entry name" value="PHOTOSYSTEM II STABILITY_ASSEMBLY FACTOR HCF136, CHLOROPLASTIC"/>
    <property type="match status" value="1"/>
</dbReference>
<evidence type="ECO:0000256" key="2">
    <source>
        <dbReference type="ARBA" id="ARBA00023276"/>
    </source>
</evidence>
<dbReference type="InterPro" id="IPR015943">
    <property type="entry name" value="WD40/YVTN_repeat-like_dom_sf"/>
</dbReference>
<accession>A0ABU1VSZ8</accession>
<dbReference type="SUPFAM" id="SSF110296">
    <property type="entry name" value="Oligoxyloglucan reducing end-specific cellobiohydrolase"/>
    <property type="match status" value="1"/>
</dbReference>
<dbReference type="Proteomes" id="UP001267878">
    <property type="component" value="Unassembled WGS sequence"/>
</dbReference>
<dbReference type="RefSeq" id="WP_310055592.1">
    <property type="nucleotide sequence ID" value="NZ_JAVDVW010000002.1"/>
</dbReference>
<comment type="caution">
    <text evidence="4">The sequence shown here is derived from an EMBL/GenBank/DDBJ whole genome shotgun (WGS) entry which is preliminary data.</text>
</comment>
<organism evidence="4 5">
    <name type="scientific">Agrilutibacter niabensis</name>
    <dbReference type="NCBI Taxonomy" id="380628"/>
    <lineage>
        <taxon>Bacteria</taxon>
        <taxon>Pseudomonadati</taxon>
        <taxon>Pseudomonadota</taxon>
        <taxon>Gammaproteobacteria</taxon>
        <taxon>Lysobacterales</taxon>
        <taxon>Lysobacteraceae</taxon>
        <taxon>Agrilutibacter</taxon>
    </lineage>
</organism>
<reference evidence="4 5" key="1">
    <citation type="submission" date="2023-07" db="EMBL/GenBank/DDBJ databases">
        <title>Sorghum-associated microbial communities from plants grown in Nebraska, USA.</title>
        <authorList>
            <person name="Schachtman D."/>
        </authorList>
    </citation>
    <scope>NUCLEOTIDE SEQUENCE [LARGE SCALE GENOMIC DNA]</scope>
    <source>
        <strain evidence="4 5">BE187</strain>
    </source>
</reference>
<evidence type="ECO:0000313" key="4">
    <source>
        <dbReference type="EMBL" id="MDR7100612.1"/>
    </source>
</evidence>
<keyword evidence="2" id="KW-0604">Photosystem II</keyword>
<name>A0ABU1VSZ8_9GAMM</name>
<dbReference type="Pfam" id="PF14870">
    <property type="entry name" value="PSII_BNR"/>
    <property type="match status" value="2"/>
</dbReference>
<sequence>MKTPSARRLAAASGLAAAFGLATLLAAPMAHVPSFIDVLNQPSATSALVSQRLLQASAVAGQRLVAAGARGHIVYSDDRGVSWKQAKVPVSADLTALHFANAHEGWAVGHEGVVLHTRDGGASWEVQLDGRRANALVLAHLRQLPATTDPAVLESLRTEAERAAGEGPARPFLDVWFANEREGFVVGAYNLIFHTSDGGKTWQPWVEHTQNERFYHLYGIRGSSDGVYIVGELGLALRLDPATGRFAALQTPYEGSYFGVLTKPGLVLAYGLRGTAYRSLDGGQHWEQADTGVTASITAGQVLPDGRVLLCSQAGDVLVSDDDGAHFRRLTMKTPMSYTGVAVSGHALLLSGLRGVRVESFEPGVLPRTSARF</sequence>
<dbReference type="PANTHER" id="PTHR47199">
    <property type="entry name" value="PHOTOSYSTEM II STABILITY/ASSEMBLY FACTOR HCF136, CHLOROPLASTIC"/>
    <property type="match status" value="1"/>
</dbReference>
<keyword evidence="1" id="KW-0602">Photosynthesis</keyword>
<proteinExistence type="predicted"/>
<feature type="domain" description="Photosynthesis system II assembly factor Ycf48/Hcf136-like" evidence="3">
    <location>
        <begin position="172"/>
        <end position="317"/>
    </location>
</feature>
<feature type="domain" description="Photosynthesis system II assembly factor Ycf48/Hcf136-like" evidence="3">
    <location>
        <begin position="68"/>
        <end position="126"/>
    </location>
</feature>
<dbReference type="InterPro" id="IPR028203">
    <property type="entry name" value="PSII_CF48-like_dom"/>
</dbReference>
<evidence type="ECO:0000313" key="5">
    <source>
        <dbReference type="Proteomes" id="UP001267878"/>
    </source>
</evidence>
<evidence type="ECO:0000256" key="1">
    <source>
        <dbReference type="ARBA" id="ARBA00022531"/>
    </source>
</evidence>
<dbReference type="Gene3D" id="2.130.10.10">
    <property type="entry name" value="YVTN repeat-like/Quinoprotein amine dehydrogenase"/>
    <property type="match status" value="2"/>
</dbReference>
<protein>
    <submittedName>
        <fullName evidence="4">Photosystem II stability/assembly factor-like uncharacterized protein</fullName>
    </submittedName>
</protein>
<keyword evidence="5" id="KW-1185">Reference proteome</keyword>